<dbReference type="EMBL" id="KB097571">
    <property type="protein sequence ID" value="ESN94277.1"/>
    <property type="molecule type" value="Genomic_DNA"/>
</dbReference>
<dbReference type="KEGG" id="hro:HELRODRAFT_164088"/>
<dbReference type="InParanoid" id="T1EUW7"/>
<dbReference type="CTD" id="20200367"/>
<dbReference type="AlphaFoldDB" id="T1EUW7"/>
<dbReference type="GeneID" id="20200367"/>
<dbReference type="OrthoDB" id="2194416at2759"/>
<dbReference type="PANTHER" id="PTHR35450:SF2">
    <property type="entry name" value="REVERSE TRANSCRIPTASE DOMAIN-CONTAINING PROTEIN"/>
    <property type="match status" value="1"/>
</dbReference>
<evidence type="ECO:0000313" key="2">
    <source>
        <dbReference type="EnsemblMetazoa" id="HelroP164088"/>
    </source>
</evidence>
<dbReference type="RefSeq" id="XP_009027377.1">
    <property type="nucleotide sequence ID" value="XM_009029129.1"/>
</dbReference>
<reference evidence="2" key="3">
    <citation type="submission" date="2015-06" db="UniProtKB">
        <authorList>
            <consortium name="EnsemblMetazoa"/>
        </authorList>
    </citation>
    <scope>IDENTIFICATION</scope>
</reference>
<sequence length="161" mass="18891">MKNPPFLSDIDSFWRQILENDMEHNRNADWIKGCDIDGDCRNHNRNLPSRLSHRCSFVCLCSHCSHKLVMPNDYQLKKALTILNNFSCDIQMKFRLDKCATLIIRRGAVVRSSGINVDQDIRFRVVDAEETYRYFGMEEAEGVQQQMMKKQFKKNTIVKLN</sequence>
<name>T1EUW7_HELRO</name>
<keyword evidence="3" id="KW-1185">Reference proteome</keyword>
<dbReference type="PANTHER" id="PTHR35450">
    <property type="entry name" value="REVERSE TRANSCRIPTASE DOMAIN-CONTAINING PROTEIN"/>
    <property type="match status" value="1"/>
</dbReference>
<evidence type="ECO:0000313" key="1">
    <source>
        <dbReference type="EMBL" id="ESN94277.1"/>
    </source>
</evidence>
<dbReference type="Proteomes" id="UP000015101">
    <property type="component" value="Unassembled WGS sequence"/>
</dbReference>
<accession>T1EUW7</accession>
<evidence type="ECO:0000313" key="3">
    <source>
        <dbReference type="Proteomes" id="UP000015101"/>
    </source>
</evidence>
<dbReference type="EnsemblMetazoa" id="HelroT164088">
    <property type="protein sequence ID" value="HelroP164088"/>
    <property type="gene ID" value="HelroG164088"/>
</dbReference>
<dbReference type="EMBL" id="AMQM01001542">
    <property type="status" value="NOT_ANNOTATED_CDS"/>
    <property type="molecule type" value="Genomic_DNA"/>
</dbReference>
<dbReference type="HOGENOM" id="CLU_1645575_0_0_1"/>
<gene>
    <name evidence="2" type="primary">20200367</name>
    <name evidence="1" type="ORF">HELRODRAFT_164088</name>
</gene>
<reference evidence="1 3" key="2">
    <citation type="journal article" date="2013" name="Nature">
        <title>Insights into bilaterian evolution from three spiralian genomes.</title>
        <authorList>
            <person name="Simakov O."/>
            <person name="Marletaz F."/>
            <person name="Cho S.J."/>
            <person name="Edsinger-Gonzales E."/>
            <person name="Havlak P."/>
            <person name="Hellsten U."/>
            <person name="Kuo D.H."/>
            <person name="Larsson T."/>
            <person name="Lv J."/>
            <person name="Arendt D."/>
            <person name="Savage R."/>
            <person name="Osoegawa K."/>
            <person name="de Jong P."/>
            <person name="Grimwood J."/>
            <person name="Chapman J.A."/>
            <person name="Shapiro H."/>
            <person name="Aerts A."/>
            <person name="Otillar R.P."/>
            <person name="Terry A.Y."/>
            <person name="Boore J.L."/>
            <person name="Grigoriev I.V."/>
            <person name="Lindberg D.R."/>
            <person name="Seaver E.C."/>
            <person name="Weisblat D.A."/>
            <person name="Putnam N.H."/>
            <person name="Rokhsar D.S."/>
        </authorList>
    </citation>
    <scope>NUCLEOTIDE SEQUENCE</scope>
</reference>
<organism evidence="2 3">
    <name type="scientific">Helobdella robusta</name>
    <name type="common">Californian leech</name>
    <dbReference type="NCBI Taxonomy" id="6412"/>
    <lineage>
        <taxon>Eukaryota</taxon>
        <taxon>Metazoa</taxon>
        <taxon>Spiralia</taxon>
        <taxon>Lophotrochozoa</taxon>
        <taxon>Annelida</taxon>
        <taxon>Clitellata</taxon>
        <taxon>Hirudinea</taxon>
        <taxon>Rhynchobdellida</taxon>
        <taxon>Glossiphoniidae</taxon>
        <taxon>Helobdella</taxon>
    </lineage>
</organism>
<protein>
    <submittedName>
        <fullName evidence="1 2">Uncharacterized protein</fullName>
    </submittedName>
</protein>
<reference evidence="3" key="1">
    <citation type="submission" date="2012-12" db="EMBL/GenBank/DDBJ databases">
        <authorList>
            <person name="Hellsten U."/>
            <person name="Grimwood J."/>
            <person name="Chapman J.A."/>
            <person name="Shapiro H."/>
            <person name="Aerts A."/>
            <person name="Otillar R.P."/>
            <person name="Terry A.Y."/>
            <person name="Boore J.L."/>
            <person name="Simakov O."/>
            <person name="Marletaz F."/>
            <person name="Cho S.-J."/>
            <person name="Edsinger-Gonzales E."/>
            <person name="Havlak P."/>
            <person name="Kuo D.-H."/>
            <person name="Larsson T."/>
            <person name="Lv J."/>
            <person name="Arendt D."/>
            <person name="Savage R."/>
            <person name="Osoegawa K."/>
            <person name="de Jong P."/>
            <person name="Lindberg D.R."/>
            <person name="Seaver E.C."/>
            <person name="Weisblat D.A."/>
            <person name="Putnam N.H."/>
            <person name="Grigoriev I.V."/>
            <person name="Rokhsar D.S."/>
        </authorList>
    </citation>
    <scope>NUCLEOTIDE SEQUENCE</scope>
</reference>
<proteinExistence type="predicted"/>